<organism evidence="2 3">
    <name type="scientific">Tuber borchii</name>
    <name type="common">White truffle</name>
    <dbReference type="NCBI Taxonomy" id="42251"/>
    <lineage>
        <taxon>Eukaryota</taxon>
        <taxon>Fungi</taxon>
        <taxon>Dikarya</taxon>
        <taxon>Ascomycota</taxon>
        <taxon>Pezizomycotina</taxon>
        <taxon>Pezizomycetes</taxon>
        <taxon>Pezizales</taxon>
        <taxon>Tuberaceae</taxon>
        <taxon>Tuber</taxon>
    </lineage>
</organism>
<proteinExistence type="predicted"/>
<evidence type="ECO:0000256" key="1">
    <source>
        <dbReference type="SAM" id="MobiDB-lite"/>
    </source>
</evidence>
<reference evidence="2 3" key="1">
    <citation type="submission" date="2017-04" db="EMBL/GenBank/DDBJ databases">
        <title>Draft genome sequence of Tuber borchii Vittad., a whitish edible truffle.</title>
        <authorList>
            <consortium name="DOE Joint Genome Institute"/>
            <person name="Murat C."/>
            <person name="Kuo A."/>
            <person name="Barry K.W."/>
            <person name="Clum A."/>
            <person name="Dockter R.B."/>
            <person name="Fauchery L."/>
            <person name="Iotti M."/>
            <person name="Kohler A."/>
            <person name="Labutti K."/>
            <person name="Lindquist E.A."/>
            <person name="Lipzen A."/>
            <person name="Ohm R.A."/>
            <person name="Wang M."/>
            <person name="Grigoriev I.V."/>
            <person name="Zambonelli A."/>
            <person name="Martin F.M."/>
        </authorList>
    </citation>
    <scope>NUCLEOTIDE SEQUENCE [LARGE SCALE GENOMIC DNA]</scope>
    <source>
        <strain evidence="2 3">Tbo3840</strain>
    </source>
</reference>
<gene>
    <name evidence="2" type="ORF">B9Z19DRAFT_1127757</name>
</gene>
<keyword evidence="3" id="KW-1185">Reference proteome</keyword>
<protein>
    <submittedName>
        <fullName evidence="2">Uncharacterized protein</fullName>
    </submittedName>
</protein>
<name>A0A2T6ZQP6_TUBBO</name>
<feature type="region of interest" description="Disordered" evidence="1">
    <location>
        <begin position="1"/>
        <end position="20"/>
    </location>
</feature>
<comment type="caution">
    <text evidence="2">The sequence shown here is derived from an EMBL/GenBank/DDBJ whole genome shotgun (WGS) entry which is preliminary data.</text>
</comment>
<dbReference type="OrthoDB" id="5408032at2759"/>
<evidence type="ECO:0000313" key="3">
    <source>
        <dbReference type="Proteomes" id="UP000244722"/>
    </source>
</evidence>
<sequence>MHNDSDAEYVSHPPVHGLPSSHEDISGAGIALGDITGYTELNRAMTDDPWRSFSSEDDLYLANWLVRSKLSKSHIDAYFPKGLGGPGSRSLLSANTMRQHINVLDPFGEYLVWVEAGIDDGQYTATFYYRNIIHCVRYLIR</sequence>
<dbReference type="EMBL" id="NESQ01000140">
    <property type="protein sequence ID" value="PUU77797.1"/>
    <property type="molecule type" value="Genomic_DNA"/>
</dbReference>
<accession>A0A2T6ZQP6</accession>
<dbReference type="AlphaFoldDB" id="A0A2T6ZQP6"/>
<evidence type="ECO:0000313" key="2">
    <source>
        <dbReference type="EMBL" id="PUU77797.1"/>
    </source>
</evidence>
<dbReference type="Proteomes" id="UP000244722">
    <property type="component" value="Unassembled WGS sequence"/>
</dbReference>